<comment type="caution">
    <text evidence="2">The sequence shown here is derived from an EMBL/GenBank/DDBJ whole genome shotgun (WGS) entry which is preliminary data.</text>
</comment>
<evidence type="ECO:0000256" key="1">
    <source>
        <dbReference type="SAM" id="SignalP"/>
    </source>
</evidence>
<dbReference type="EMBL" id="NBIV01000289">
    <property type="protein sequence ID" value="PXF40499.1"/>
    <property type="molecule type" value="Genomic_DNA"/>
</dbReference>
<sequence>MSEMVPERLLLYILLSLLAAICVADWRTDAASLTGEDLGLMQTEISAHFSAIGDSKQDKKSIGAIPNAECSAGSGGAIGFKRQFSSVLSSIFSRKGSVIDECAVDDPEGPMLWSMDSTTLDNSCVASMGAVDVSMNPKDPLSSVPRCSK</sequence>
<gene>
    <name evidence="2" type="ORF">BWQ96_09780</name>
</gene>
<dbReference type="AlphaFoldDB" id="A0A2V3IEI6"/>
<feature type="chain" id="PRO_5016009179" evidence="1">
    <location>
        <begin position="25"/>
        <end position="149"/>
    </location>
</feature>
<feature type="signal peptide" evidence="1">
    <location>
        <begin position="1"/>
        <end position="24"/>
    </location>
</feature>
<organism evidence="2 3">
    <name type="scientific">Gracilariopsis chorda</name>
    <dbReference type="NCBI Taxonomy" id="448386"/>
    <lineage>
        <taxon>Eukaryota</taxon>
        <taxon>Rhodophyta</taxon>
        <taxon>Florideophyceae</taxon>
        <taxon>Rhodymeniophycidae</taxon>
        <taxon>Gracilariales</taxon>
        <taxon>Gracilariaceae</taxon>
        <taxon>Gracilariopsis</taxon>
    </lineage>
</organism>
<keyword evidence="1" id="KW-0732">Signal</keyword>
<reference evidence="2 3" key="1">
    <citation type="journal article" date="2018" name="Mol. Biol. Evol.">
        <title>Analysis of the draft genome of the red seaweed Gracilariopsis chorda provides insights into genome size evolution in Rhodophyta.</title>
        <authorList>
            <person name="Lee J."/>
            <person name="Yang E.C."/>
            <person name="Graf L."/>
            <person name="Yang J.H."/>
            <person name="Qiu H."/>
            <person name="Zel Zion U."/>
            <person name="Chan C.X."/>
            <person name="Stephens T.G."/>
            <person name="Weber A.P.M."/>
            <person name="Boo G.H."/>
            <person name="Boo S.M."/>
            <person name="Kim K.M."/>
            <person name="Shin Y."/>
            <person name="Jung M."/>
            <person name="Lee S.J."/>
            <person name="Yim H.S."/>
            <person name="Lee J.H."/>
            <person name="Bhattacharya D."/>
            <person name="Yoon H.S."/>
        </authorList>
    </citation>
    <scope>NUCLEOTIDE SEQUENCE [LARGE SCALE GENOMIC DNA]</scope>
    <source>
        <strain evidence="2 3">SKKU-2015</strain>
        <tissue evidence="2">Whole body</tissue>
    </source>
</reference>
<keyword evidence="3" id="KW-1185">Reference proteome</keyword>
<accession>A0A2V3IEI6</accession>
<evidence type="ECO:0000313" key="2">
    <source>
        <dbReference type="EMBL" id="PXF40499.1"/>
    </source>
</evidence>
<name>A0A2V3IEI6_9FLOR</name>
<protein>
    <submittedName>
        <fullName evidence="2">Uncharacterized protein</fullName>
    </submittedName>
</protein>
<evidence type="ECO:0000313" key="3">
    <source>
        <dbReference type="Proteomes" id="UP000247409"/>
    </source>
</evidence>
<dbReference type="Proteomes" id="UP000247409">
    <property type="component" value="Unassembled WGS sequence"/>
</dbReference>
<proteinExistence type="predicted"/>